<comment type="cofactor">
    <cofactor evidence="1">
        <name>[4Fe-4S] cluster</name>
        <dbReference type="ChEBI" id="CHEBI:49883"/>
    </cofactor>
</comment>
<evidence type="ECO:0000256" key="2">
    <source>
        <dbReference type="ARBA" id="ARBA00022691"/>
    </source>
</evidence>
<evidence type="ECO:0000256" key="5">
    <source>
        <dbReference type="ARBA" id="ARBA00023014"/>
    </source>
</evidence>
<keyword evidence="5" id="KW-0411">Iron-sulfur</keyword>
<accession>A0A0F9NFJ5</accession>
<dbReference type="GO" id="GO:0046872">
    <property type="term" value="F:metal ion binding"/>
    <property type="evidence" value="ECO:0007669"/>
    <property type="project" value="UniProtKB-KW"/>
</dbReference>
<dbReference type="GO" id="GO:0051536">
    <property type="term" value="F:iron-sulfur cluster binding"/>
    <property type="evidence" value="ECO:0007669"/>
    <property type="project" value="UniProtKB-KW"/>
</dbReference>
<comment type="caution">
    <text evidence="7">The sequence shown here is derived from an EMBL/GenBank/DDBJ whole genome shotgun (WGS) entry which is preliminary data.</text>
</comment>
<proteinExistence type="predicted"/>
<evidence type="ECO:0000256" key="1">
    <source>
        <dbReference type="ARBA" id="ARBA00001966"/>
    </source>
</evidence>
<evidence type="ECO:0000259" key="6">
    <source>
        <dbReference type="PROSITE" id="PS51918"/>
    </source>
</evidence>
<keyword evidence="4" id="KW-0408">Iron</keyword>
<organism evidence="7">
    <name type="scientific">marine sediment metagenome</name>
    <dbReference type="NCBI Taxonomy" id="412755"/>
    <lineage>
        <taxon>unclassified sequences</taxon>
        <taxon>metagenomes</taxon>
        <taxon>ecological metagenomes</taxon>
    </lineage>
</organism>
<feature type="domain" description="Radical SAM core" evidence="6">
    <location>
        <begin position="198"/>
        <end position="427"/>
    </location>
</feature>
<protein>
    <recommendedName>
        <fullName evidence="6">Radical SAM core domain-containing protein</fullName>
    </recommendedName>
</protein>
<dbReference type="InterPro" id="IPR058240">
    <property type="entry name" value="rSAM_sf"/>
</dbReference>
<dbReference type="SFLD" id="SFLDS00029">
    <property type="entry name" value="Radical_SAM"/>
    <property type="match status" value="1"/>
</dbReference>
<dbReference type="EMBL" id="LAZR01003443">
    <property type="protein sequence ID" value="KKN18275.1"/>
    <property type="molecule type" value="Genomic_DNA"/>
</dbReference>
<gene>
    <name evidence="7" type="ORF">LCGC14_0957370</name>
</gene>
<dbReference type="CDD" id="cd01335">
    <property type="entry name" value="Radical_SAM"/>
    <property type="match status" value="1"/>
</dbReference>
<evidence type="ECO:0000256" key="3">
    <source>
        <dbReference type="ARBA" id="ARBA00022723"/>
    </source>
</evidence>
<dbReference type="InterPro" id="IPR013785">
    <property type="entry name" value="Aldolase_TIM"/>
</dbReference>
<evidence type="ECO:0000313" key="7">
    <source>
        <dbReference type="EMBL" id="KKN18275.1"/>
    </source>
</evidence>
<sequence length="516" mass="60393">MNKKNRFLLINQLRPEFTLDYMLVKGLRNYRIQLLNDYPEMAQWLPEHIFDLDPIWPERMQVKFRGYGVSTPGRFLADNLKTPTDVMYGDISSDQAIAKLQEAKEEEFPYTHVGFSIFVTGYTNFMRTSQAVKAYDPSITTIAGNVGSLFPGTEDYVDLICRGDGVPYLRKLFGESCTQDYSLEIIPAKSKVTINGISLESDLAQLVTKLGCINNCDFCITRQLFDNHFSGSLFTPQQVHDKLVEYRRKIKKDFHIMFCEPQGIVNKNWWYELFDLFNDEPEDYPVIVPTSLVSIKNFDLDRISRSSLRFLGLNVGIESFTQDYAKNLKHSETKQIMKRLTDHGIGVYGTFIIGFDHQTRESIWKEIKRVVDLDIYAITVHNLKILPQTPLWYEFDRTGRLLNVPYDFYYVEGFQAFTHPHFKPGFKDMLPLTYEIYEYIEKERGPQVLSLMEILSNVPNQRKIFKRQIKQYKIMSKQLFPSWKKYLDPSPEQVEKYLSRMGVKRLESYPLITDVY</sequence>
<evidence type="ECO:0000256" key="4">
    <source>
        <dbReference type="ARBA" id="ARBA00023004"/>
    </source>
</evidence>
<dbReference type="PANTHER" id="PTHR43409">
    <property type="entry name" value="ANAEROBIC MAGNESIUM-PROTOPORPHYRIN IX MONOMETHYL ESTER CYCLASE-RELATED"/>
    <property type="match status" value="1"/>
</dbReference>
<keyword evidence="3" id="KW-0479">Metal-binding</keyword>
<dbReference type="Gene3D" id="3.20.20.70">
    <property type="entry name" value="Aldolase class I"/>
    <property type="match status" value="1"/>
</dbReference>
<dbReference type="SFLD" id="SFLDG01082">
    <property type="entry name" value="B12-binding_domain_containing"/>
    <property type="match status" value="1"/>
</dbReference>
<dbReference type="InterPro" id="IPR007197">
    <property type="entry name" value="rSAM"/>
</dbReference>
<dbReference type="PROSITE" id="PS51918">
    <property type="entry name" value="RADICAL_SAM"/>
    <property type="match status" value="1"/>
</dbReference>
<dbReference type="SMART" id="SM00729">
    <property type="entry name" value="Elp3"/>
    <property type="match status" value="1"/>
</dbReference>
<dbReference type="InterPro" id="IPR006638">
    <property type="entry name" value="Elp3/MiaA/NifB-like_rSAM"/>
</dbReference>
<dbReference type="GO" id="GO:0003824">
    <property type="term" value="F:catalytic activity"/>
    <property type="evidence" value="ECO:0007669"/>
    <property type="project" value="InterPro"/>
</dbReference>
<dbReference type="AlphaFoldDB" id="A0A0F9NFJ5"/>
<dbReference type="SUPFAM" id="SSF102114">
    <property type="entry name" value="Radical SAM enzymes"/>
    <property type="match status" value="1"/>
</dbReference>
<dbReference type="InterPro" id="IPR051198">
    <property type="entry name" value="BchE-like"/>
</dbReference>
<keyword evidence="2" id="KW-0949">S-adenosyl-L-methionine</keyword>
<dbReference type="Pfam" id="PF04055">
    <property type="entry name" value="Radical_SAM"/>
    <property type="match status" value="1"/>
</dbReference>
<reference evidence="7" key="1">
    <citation type="journal article" date="2015" name="Nature">
        <title>Complex archaea that bridge the gap between prokaryotes and eukaryotes.</title>
        <authorList>
            <person name="Spang A."/>
            <person name="Saw J.H."/>
            <person name="Jorgensen S.L."/>
            <person name="Zaremba-Niedzwiedzka K."/>
            <person name="Martijn J."/>
            <person name="Lind A.E."/>
            <person name="van Eijk R."/>
            <person name="Schleper C."/>
            <person name="Guy L."/>
            <person name="Ettema T.J."/>
        </authorList>
    </citation>
    <scope>NUCLEOTIDE SEQUENCE</scope>
</reference>
<name>A0A0F9NFJ5_9ZZZZ</name>